<dbReference type="Proteomes" id="UP000431269">
    <property type="component" value="Chromosome"/>
</dbReference>
<name>A0A6I6MRJ7_9CAUL</name>
<dbReference type="CDD" id="cd02440">
    <property type="entry name" value="AdoMet_MTases"/>
    <property type="match status" value="1"/>
</dbReference>
<dbReference type="Pfam" id="PF07021">
    <property type="entry name" value="MetW"/>
    <property type="match status" value="1"/>
</dbReference>
<dbReference type="SUPFAM" id="SSF53335">
    <property type="entry name" value="S-adenosyl-L-methionine-dependent methyltransferases"/>
    <property type="match status" value="1"/>
</dbReference>
<protein>
    <submittedName>
        <fullName evidence="1">Methionine biosynthesis protein MetW</fullName>
    </submittedName>
</protein>
<dbReference type="AlphaFoldDB" id="A0A6I6MRJ7"/>
<evidence type="ECO:0000313" key="1">
    <source>
        <dbReference type="EMBL" id="QGZ96056.1"/>
    </source>
</evidence>
<sequence>MAAQLELVHAAPLDLDARPGRGDHDIIARMVDDGASVLDVGCGDGALMQTLTRQSKARVRGLERDKAKVRGCVVRGLSVVQGDAESDLAEFPSASFNYVVLSHSLLAMARPRDALRQAGRIGERVIVSVANAGFWRTRFKLATSGRVPPQRGAKWSDGDLYRSCSLRDFAELAREMRFGIETAVPLTQGRPGAPFAKTLWRANVFAEEAVFLLAP</sequence>
<dbReference type="InterPro" id="IPR010743">
    <property type="entry name" value="Methionine_synth_MetW"/>
</dbReference>
<dbReference type="EMBL" id="CP047045">
    <property type="protein sequence ID" value="QGZ96056.1"/>
    <property type="molecule type" value="Genomic_DNA"/>
</dbReference>
<dbReference type="RefSeq" id="WP_158766871.1">
    <property type="nucleotide sequence ID" value="NZ_CP047045.1"/>
</dbReference>
<accession>A0A6I6MRJ7</accession>
<keyword evidence="2" id="KW-1185">Reference proteome</keyword>
<dbReference type="KEGG" id="tsv:DSM104635_02912"/>
<dbReference type="InterPro" id="IPR029063">
    <property type="entry name" value="SAM-dependent_MTases_sf"/>
</dbReference>
<reference evidence="2" key="1">
    <citation type="submission" date="2019-12" db="EMBL/GenBank/DDBJ databases">
        <title>Complete genome of Terracaulis silvestris 0127_4.</title>
        <authorList>
            <person name="Vieira S."/>
            <person name="Riedel T."/>
            <person name="Sproer C."/>
            <person name="Pascual J."/>
            <person name="Boedeker C."/>
            <person name="Overmann J."/>
        </authorList>
    </citation>
    <scope>NUCLEOTIDE SEQUENCE [LARGE SCALE GENOMIC DNA]</scope>
    <source>
        <strain evidence="2">0127_4</strain>
    </source>
</reference>
<organism evidence="1 2">
    <name type="scientific">Terricaulis silvestris</name>
    <dbReference type="NCBI Taxonomy" id="2686094"/>
    <lineage>
        <taxon>Bacteria</taxon>
        <taxon>Pseudomonadati</taxon>
        <taxon>Pseudomonadota</taxon>
        <taxon>Alphaproteobacteria</taxon>
        <taxon>Caulobacterales</taxon>
        <taxon>Caulobacteraceae</taxon>
        <taxon>Terricaulis</taxon>
    </lineage>
</organism>
<proteinExistence type="predicted"/>
<gene>
    <name evidence="1" type="ORF">DSM104635_02912</name>
</gene>
<evidence type="ECO:0000313" key="2">
    <source>
        <dbReference type="Proteomes" id="UP000431269"/>
    </source>
</evidence>
<dbReference type="Gene3D" id="3.40.50.150">
    <property type="entry name" value="Vaccinia Virus protein VP39"/>
    <property type="match status" value="1"/>
</dbReference>